<proteinExistence type="predicted"/>
<dbReference type="EMBL" id="UZAI01016785">
    <property type="protein sequence ID" value="VDP15954.1"/>
    <property type="molecule type" value="Genomic_DNA"/>
</dbReference>
<reference evidence="1 2" key="1">
    <citation type="submission" date="2018-11" db="EMBL/GenBank/DDBJ databases">
        <authorList>
            <consortium name="Pathogen Informatics"/>
        </authorList>
    </citation>
    <scope>NUCLEOTIDE SEQUENCE [LARGE SCALE GENOMIC DNA]</scope>
    <source>
        <strain evidence="1 2">Zambia</strain>
    </source>
</reference>
<gene>
    <name evidence="1" type="ORF">SMRZ_LOCUS14488</name>
</gene>
<name>A0A183MEL3_9TREM</name>
<keyword evidence="2" id="KW-1185">Reference proteome</keyword>
<sequence>MQLDDLHFADVLAPLLHTHQQMYVKTTIAAAAVGLNIYKGKSKILRYNTACTNRTTLEREALEDVETFYISGQYH</sequence>
<organism evidence="1 2">
    <name type="scientific">Schistosoma margrebowiei</name>
    <dbReference type="NCBI Taxonomy" id="48269"/>
    <lineage>
        <taxon>Eukaryota</taxon>
        <taxon>Metazoa</taxon>
        <taxon>Spiralia</taxon>
        <taxon>Lophotrochozoa</taxon>
        <taxon>Platyhelminthes</taxon>
        <taxon>Trematoda</taxon>
        <taxon>Digenea</taxon>
        <taxon>Strigeidida</taxon>
        <taxon>Schistosomatoidea</taxon>
        <taxon>Schistosomatidae</taxon>
        <taxon>Schistosoma</taxon>
    </lineage>
</organism>
<dbReference type="AlphaFoldDB" id="A0A183MEL3"/>
<accession>A0A183MEL3</accession>
<evidence type="ECO:0000313" key="1">
    <source>
        <dbReference type="EMBL" id="VDP15954.1"/>
    </source>
</evidence>
<protein>
    <submittedName>
        <fullName evidence="1">Uncharacterized protein</fullName>
    </submittedName>
</protein>
<dbReference type="Proteomes" id="UP000277204">
    <property type="component" value="Unassembled WGS sequence"/>
</dbReference>
<evidence type="ECO:0000313" key="2">
    <source>
        <dbReference type="Proteomes" id="UP000277204"/>
    </source>
</evidence>